<dbReference type="InterPro" id="IPR042869">
    <property type="entry name" value="ARHGAP11A/B"/>
</dbReference>
<dbReference type="OrthoDB" id="410651at2759"/>
<keyword evidence="4" id="KW-1185">Reference proteome</keyword>
<evidence type="ECO:0000256" key="1">
    <source>
        <dbReference type="SAM" id="MobiDB-lite"/>
    </source>
</evidence>
<name>A0A9N9RPS8_9DIPT</name>
<dbReference type="PANTHER" id="PTHR15670">
    <property type="entry name" value="RHO GTPASE ACTIVATING PROTEIN 11A"/>
    <property type="match status" value="1"/>
</dbReference>
<dbReference type="SMART" id="SM00324">
    <property type="entry name" value="RhoGAP"/>
    <property type="match status" value="1"/>
</dbReference>
<dbReference type="InterPro" id="IPR000198">
    <property type="entry name" value="RhoGAP_dom"/>
</dbReference>
<dbReference type="PANTHER" id="PTHR15670:SF4">
    <property type="entry name" value="RHO GTPASE-ACTIVATING PROTEIN 11A"/>
    <property type="match status" value="1"/>
</dbReference>
<feature type="region of interest" description="Disordered" evidence="1">
    <location>
        <begin position="343"/>
        <end position="376"/>
    </location>
</feature>
<feature type="compositionally biased region" description="Basic residues" evidence="1">
    <location>
        <begin position="840"/>
        <end position="872"/>
    </location>
</feature>
<feature type="compositionally biased region" description="Polar residues" evidence="1">
    <location>
        <begin position="361"/>
        <end position="373"/>
    </location>
</feature>
<dbReference type="EMBL" id="OU895877">
    <property type="protein sequence ID" value="CAG9801081.1"/>
    <property type="molecule type" value="Genomic_DNA"/>
</dbReference>
<feature type="region of interest" description="Disordered" evidence="1">
    <location>
        <begin position="500"/>
        <end position="549"/>
    </location>
</feature>
<dbReference type="Gene3D" id="1.10.555.10">
    <property type="entry name" value="Rho GTPase activation protein"/>
    <property type="match status" value="1"/>
</dbReference>
<reference evidence="3" key="2">
    <citation type="submission" date="2022-10" db="EMBL/GenBank/DDBJ databases">
        <authorList>
            <consortium name="ENA_rothamsted_submissions"/>
            <consortium name="culmorum"/>
            <person name="King R."/>
        </authorList>
    </citation>
    <scope>NUCLEOTIDE SEQUENCE</scope>
</reference>
<evidence type="ECO:0000313" key="3">
    <source>
        <dbReference type="EMBL" id="CAG9801081.1"/>
    </source>
</evidence>
<evidence type="ECO:0000259" key="2">
    <source>
        <dbReference type="PROSITE" id="PS50238"/>
    </source>
</evidence>
<dbReference type="InterPro" id="IPR008936">
    <property type="entry name" value="Rho_GTPase_activation_prot"/>
</dbReference>
<accession>A0A9N9RPS8</accession>
<sequence length="872" mass="100231">MLISEYTNRDEILLEASKELRKHEIKIRCEKHQKHLENKRRMNKKMFKIQLNHQAVDNALFSNGQCSAVPRFVLQACQKIQKESKTEGIFRKTGSVKKQQEIKDYLENGGSLNDKHFNVIDIANLLKKYFRELPEPLIPQGTIQDTLIKSLIYCTKYEDKVEALLMTCMFLSPIAVNTLAYFLQFLEVIIKHSSENFMTLDNLVKVLTPTIMPLPLNAPEKRLQSHFKVLELLIENANLIGVIPDRMIKRDDLNAVPMTDDRKKKKQRRSGSLNRVFTNIKKKLVGTLGSSESLDKSHENTIEDITMMTPNVTKSTKKRRLEKLDVLAFSSKKKKDPIPMMLTSLPEIDDSPYAQRKPENKNSLGEVNQSNVSPKVRRHSLAPNTLTRNKQVVPLQENKTNETVLNRRYEEYVRVPKSEYEAFKTRLNCIETKITHEFNIVKLNSVKAELGKKKFNGPQQVENKFHETLHEVEKIGDSERKTEQLAKRLSRELKIRPQLENPVIRSPSARKIGSLRRRQEKTTRLSRTQSWHLGPSALNPKVEESPEKNKTLTSSLSFYPKPTLKRARLVDSGLIQETKTLPIIPQSIEKVKPEKPARKSISLNVNQIASEVWMPATDFFNNTKSISSNENENKVPDIMFKTPNRPNRKFTVANEFDMNKTPMLPPKITPNRKYTPMSDKKTPSTNRTMMLTPSMSNESREGRASIIQIRNQNAGMVAQKAKLFDDLSADLTKSVDRSIKIPRVIINKKLENIKNMNMDMTQNQVSSNSTHSPRRSSRSPGINRRMNLRISTQSPVLKTIKENATDNRSNRVNLLKSDVLNEIASPRNRKVLSQSNTPRRNSKTPKKSSTKKHRTPRSSSKKSMRRHQISFD</sequence>
<proteinExistence type="predicted"/>
<dbReference type="PROSITE" id="PS50238">
    <property type="entry name" value="RHOGAP"/>
    <property type="match status" value="1"/>
</dbReference>
<dbReference type="GO" id="GO:0007165">
    <property type="term" value="P:signal transduction"/>
    <property type="evidence" value="ECO:0007669"/>
    <property type="project" value="InterPro"/>
</dbReference>
<reference evidence="3" key="1">
    <citation type="submission" date="2022-01" db="EMBL/GenBank/DDBJ databases">
        <authorList>
            <person name="King R."/>
        </authorList>
    </citation>
    <scope>NUCLEOTIDE SEQUENCE</scope>
</reference>
<feature type="region of interest" description="Disordered" evidence="1">
    <location>
        <begin position="763"/>
        <end position="804"/>
    </location>
</feature>
<feature type="region of interest" description="Disordered" evidence="1">
    <location>
        <begin position="659"/>
        <end position="700"/>
    </location>
</feature>
<dbReference type="GO" id="GO:0005096">
    <property type="term" value="F:GTPase activator activity"/>
    <property type="evidence" value="ECO:0007669"/>
    <property type="project" value="TreeGrafter"/>
</dbReference>
<protein>
    <recommendedName>
        <fullName evidence="2">Rho-GAP domain-containing protein</fullName>
    </recommendedName>
</protein>
<feature type="region of interest" description="Disordered" evidence="1">
    <location>
        <begin position="825"/>
        <end position="872"/>
    </location>
</feature>
<evidence type="ECO:0000313" key="4">
    <source>
        <dbReference type="Proteomes" id="UP001153620"/>
    </source>
</evidence>
<organism evidence="3 4">
    <name type="scientific">Chironomus riparius</name>
    <dbReference type="NCBI Taxonomy" id="315576"/>
    <lineage>
        <taxon>Eukaryota</taxon>
        <taxon>Metazoa</taxon>
        <taxon>Ecdysozoa</taxon>
        <taxon>Arthropoda</taxon>
        <taxon>Hexapoda</taxon>
        <taxon>Insecta</taxon>
        <taxon>Pterygota</taxon>
        <taxon>Neoptera</taxon>
        <taxon>Endopterygota</taxon>
        <taxon>Diptera</taxon>
        <taxon>Nematocera</taxon>
        <taxon>Chironomoidea</taxon>
        <taxon>Chironomidae</taxon>
        <taxon>Chironominae</taxon>
        <taxon>Chironomus</taxon>
    </lineage>
</organism>
<dbReference type="Proteomes" id="UP001153620">
    <property type="component" value="Chromosome 1"/>
</dbReference>
<dbReference type="Pfam" id="PF00620">
    <property type="entry name" value="RhoGAP"/>
    <property type="match status" value="1"/>
</dbReference>
<feature type="compositionally biased region" description="Polar residues" evidence="1">
    <location>
        <begin position="683"/>
        <end position="697"/>
    </location>
</feature>
<feature type="domain" description="Rho-GAP" evidence="2">
    <location>
        <begin position="49"/>
        <end position="241"/>
    </location>
</feature>
<gene>
    <name evidence="3" type="ORF">CHIRRI_LOCUS4016</name>
</gene>
<dbReference type="SUPFAM" id="SSF48350">
    <property type="entry name" value="GTPase activation domain, GAP"/>
    <property type="match status" value="1"/>
</dbReference>
<dbReference type="AlphaFoldDB" id="A0A9N9RPS8"/>